<dbReference type="eggNOG" id="COG0702">
    <property type="taxonomic scope" value="Bacteria"/>
</dbReference>
<evidence type="ECO:0000313" key="3">
    <source>
        <dbReference type="Proteomes" id="UP000008461"/>
    </source>
</evidence>
<proteinExistence type="predicted"/>
<dbReference type="CDD" id="cd05250">
    <property type="entry name" value="CC3_like_SDR_a"/>
    <property type="match status" value="1"/>
</dbReference>
<sequence>MAQKTATLIGATGLIGSQILQQLLEDPDFSNIKVLVRRPLDLNHPKVKLILLDFADEVAYQAAIAGSDVVFCSVGTTLKQVNGDMVAYRKIDYDIPVNAARFCAATACPKFLLVSSIGADGQSRNFYLKLKGEVEEKVSSLGLPSVSIFRPSMLLGQRAEFRLGERIGQGLMLALAFMIPAQYKAIDVKTVAKAMIAVAKKETGGVQFYTYAEMVGMAA</sequence>
<reference key="2">
    <citation type="submission" date="2011-04" db="EMBL/GenBank/DDBJ databases">
        <title>Complete sequence of chromosome of Haliscomenobacter hydrossis DSM 1100.</title>
        <authorList>
            <consortium name="US DOE Joint Genome Institute (JGI-PGF)"/>
            <person name="Lucas S."/>
            <person name="Han J."/>
            <person name="Lapidus A."/>
            <person name="Bruce D."/>
            <person name="Goodwin L."/>
            <person name="Pitluck S."/>
            <person name="Peters L."/>
            <person name="Kyrpides N."/>
            <person name="Mavromatis K."/>
            <person name="Ivanova N."/>
            <person name="Ovchinnikova G."/>
            <person name="Pagani I."/>
            <person name="Daligault H."/>
            <person name="Detter J.C."/>
            <person name="Han C."/>
            <person name="Land M."/>
            <person name="Hauser L."/>
            <person name="Markowitz V."/>
            <person name="Cheng J.-F."/>
            <person name="Hugenholtz P."/>
            <person name="Woyke T."/>
            <person name="Wu D."/>
            <person name="Verbarg S."/>
            <person name="Frueling A."/>
            <person name="Brambilla E."/>
            <person name="Klenk H.-P."/>
            <person name="Eisen J.A."/>
        </authorList>
    </citation>
    <scope>NUCLEOTIDE SEQUENCE</scope>
    <source>
        <strain>DSM 1100</strain>
    </source>
</reference>
<keyword evidence="3" id="KW-1185">Reference proteome</keyword>
<dbReference type="OrthoDB" id="9798632at2"/>
<dbReference type="AlphaFoldDB" id="F4L2E7"/>
<organism evidence="2 3">
    <name type="scientific">Haliscomenobacter hydrossis (strain ATCC 27775 / DSM 1100 / LMG 10767 / O)</name>
    <dbReference type="NCBI Taxonomy" id="760192"/>
    <lineage>
        <taxon>Bacteria</taxon>
        <taxon>Pseudomonadati</taxon>
        <taxon>Bacteroidota</taxon>
        <taxon>Saprospiria</taxon>
        <taxon>Saprospirales</taxon>
        <taxon>Haliscomenobacteraceae</taxon>
        <taxon>Haliscomenobacter</taxon>
    </lineage>
</organism>
<gene>
    <name evidence="2" type="ordered locus">Halhy_5074</name>
</gene>
<accession>F4L2E7</accession>
<evidence type="ECO:0000259" key="1">
    <source>
        <dbReference type="Pfam" id="PF13460"/>
    </source>
</evidence>
<dbReference type="HOGENOM" id="CLU_071330_2_0_10"/>
<dbReference type="STRING" id="760192.Halhy_5074"/>
<dbReference type="InterPro" id="IPR016040">
    <property type="entry name" value="NAD(P)-bd_dom"/>
</dbReference>
<dbReference type="InterPro" id="IPR036291">
    <property type="entry name" value="NAD(P)-bd_dom_sf"/>
</dbReference>
<dbReference type="Gene3D" id="3.40.50.720">
    <property type="entry name" value="NAD(P)-binding Rossmann-like Domain"/>
    <property type="match status" value="1"/>
</dbReference>
<dbReference type="Proteomes" id="UP000008461">
    <property type="component" value="Chromosome"/>
</dbReference>
<reference evidence="2 3" key="1">
    <citation type="journal article" date="2011" name="Stand. Genomic Sci.">
        <title>Complete genome sequence of Haliscomenobacter hydrossis type strain (O).</title>
        <authorList>
            <consortium name="US DOE Joint Genome Institute (JGI-PGF)"/>
            <person name="Daligault H."/>
            <person name="Lapidus A."/>
            <person name="Zeytun A."/>
            <person name="Nolan M."/>
            <person name="Lucas S."/>
            <person name="Del Rio T.G."/>
            <person name="Tice H."/>
            <person name="Cheng J.F."/>
            <person name="Tapia R."/>
            <person name="Han C."/>
            <person name="Goodwin L."/>
            <person name="Pitluck S."/>
            <person name="Liolios K."/>
            <person name="Pagani I."/>
            <person name="Ivanova N."/>
            <person name="Huntemann M."/>
            <person name="Mavromatis K."/>
            <person name="Mikhailova N."/>
            <person name="Pati A."/>
            <person name="Chen A."/>
            <person name="Palaniappan K."/>
            <person name="Land M."/>
            <person name="Hauser L."/>
            <person name="Brambilla E.M."/>
            <person name="Rohde M."/>
            <person name="Verbarg S."/>
            <person name="Goker M."/>
            <person name="Bristow J."/>
            <person name="Eisen J.A."/>
            <person name="Markowitz V."/>
            <person name="Hugenholtz P."/>
            <person name="Kyrpides N.C."/>
            <person name="Klenk H.P."/>
            <person name="Woyke T."/>
        </authorList>
    </citation>
    <scope>NUCLEOTIDE SEQUENCE [LARGE SCALE GENOMIC DNA]</scope>
    <source>
        <strain evidence="3">ATCC 27775 / DSM 1100 / LMG 10767 / O</strain>
    </source>
</reference>
<dbReference type="PANTHER" id="PTHR14097">
    <property type="entry name" value="OXIDOREDUCTASE HTATIP2"/>
    <property type="match status" value="1"/>
</dbReference>
<dbReference type="KEGG" id="hhy:Halhy_5074"/>
<dbReference type="EMBL" id="CP002691">
    <property type="protein sequence ID" value="AEE52900.1"/>
    <property type="molecule type" value="Genomic_DNA"/>
</dbReference>
<dbReference type="PANTHER" id="PTHR14097:SF7">
    <property type="entry name" value="OXIDOREDUCTASE HTATIP2"/>
    <property type="match status" value="1"/>
</dbReference>
<dbReference type="RefSeq" id="WP_013767435.1">
    <property type="nucleotide sequence ID" value="NC_015510.1"/>
</dbReference>
<feature type="domain" description="NAD(P)-binding" evidence="1">
    <location>
        <begin position="10"/>
        <end position="154"/>
    </location>
</feature>
<dbReference type="Pfam" id="PF13460">
    <property type="entry name" value="NAD_binding_10"/>
    <property type="match status" value="1"/>
</dbReference>
<name>F4L2E7_HALH1</name>
<dbReference type="SUPFAM" id="SSF51735">
    <property type="entry name" value="NAD(P)-binding Rossmann-fold domains"/>
    <property type="match status" value="1"/>
</dbReference>
<protein>
    <submittedName>
        <fullName evidence="2">Semialdehyde dehydrogenase NAD-binding protein</fullName>
    </submittedName>
</protein>
<evidence type="ECO:0000313" key="2">
    <source>
        <dbReference type="EMBL" id="AEE52900.1"/>
    </source>
</evidence>